<dbReference type="InterPro" id="IPR008271">
    <property type="entry name" value="Ser/Thr_kinase_AS"/>
</dbReference>
<comment type="subcellular location">
    <subcellularLocation>
        <location evidence="1">Membrane</location>
        <topology evidence="1">Single-pass type I membrane protein</topology>
    </subcellularLocation>
</comment>
<keyword evidence="6 16" id="KW-0732">Signal</keyword>
<comment type="catalytic activity">
    <reaction evidence="14">
        <text>L-seryl-[protein] + ATP = O-phospho-L-seryl-[protein] + ADP + H(+)</text>
        <dbReference type="Rhea" id="RHEA:17989"/>
        <dbReference type="Rhea" id="RHEA-COMP:9863"/>
        <dbReference type="Rhea" id="RHEA-COMP:11604"/>
        <dbReference type="ChEBI" id="CHEBI:15378"/>
        <dbReference type="ChEBI" id="CHEBI:29999"/>
        <dbReference type="ChEBI" id="CHEBI:30616"/>
        <dbReference type="ChEBI" id="CHEBI:83421"/>
        <dbReference type="ChEBI" id="CHEBI:456216"/>
    </reaction>
</comment>
<evidence type="ECO:0000256" key="8">
    <source>
        <dbReference type="ARBA" id="ARBA00022777"/>
    </source>
</evidence>
<dbReference type="Gene3D" id="1.10.510.10">
    <property type="entry name" value="Transferase(Phosphotransferase) domain 1"/>
    <property type="match status" value="2"/>
</dbReference>
<evidence type="ECO:0000256" key="16">
    <source>
        <dbReference type="SAM" id="SignalP"/>
    </source>
</evidence>
<evidence type="ECO:0000256" key="1">
    <source>
        <dbReference type="ARBA" id="ARBA00004479"/>
    </source>
</evidence>
<organism evidence="18">
    <name type="scientific">Brassica napus</name>
    <name type="common">Rape</name>
    <dbReference type="NCBI Taxonomy" id="3708"/>
    <lineage>
        <taxon>Eukaryota</taxon>
        <taxon>Viridiplantae</taxon>
        <taxon>Streptophyta</taxon>
        <taxon>Embryophyta</taxon>
        <taxon>Tracheophyta</taxon>
        <taxon>Spermatophyta</taxon>
        <taxon>Magnoliopsida</taxon>
        <taxon>eudicotyledons</taxon>
        <taxon>Gunneridae</taxon>
        <taxon>Pentapetalae</taxon>
        <taxon>rosids</taxon>
        <taxon>malvids</taxon>
        <taxon>Brassicales</taxon>
        <taxon>Brassicaceae</taxon>
        <taxon>Brassiceae</taxon>
        <taxon>Brassica</taxon>
    </lineage>
</organism>
<name>A0A816RAS6_BRANA</name>
<dbReference type="GO" id="GO:0005524">
    <property type="term" value="F:ATP binding"/>
    <property type="evidence" value="ECO:0007669"/>
    <property type="project" value="UniProtKB-KW"/>
</dbReference>
<dbReference type="GO" id="GO:0007166">
    <property type="term" value="P:cell surface receptor signaling pathway"/>
    <property type="evidence" value="ECO:0007669"/>
    <property type="project" value="InterPro"/>
</dbReference>
<evidence type="ECO:0000256" key="10">
    <source>
        <dbReference type="ARBA" id="ARBA00022989"/>
    </source>
</evidence>
<evidence type="ECO:0000259" key="17">
    <source>
        <dbReference type="PROSITE" id="PS50011"/>
    </source>
</evidence>
<comment type="catalytic activity">
    <reaction evidence="15">
        <text>L-threonyl-[protein] + ATP = O-phospho-L-threonyl-[protein] + ADP + H(+)</text>
        <dbReference type="Rhea" id="RHEA:46608"/>
        <dbReference type="Rhea" id="RHEA-COMP:11060"/>
        <dbReference type="Rhea" id="RHEA-COMP:11605"/>
        <dbReference type="ChEBI" id="CHEBI:15378"/>
        <dbReference type="ChEBI" id="CHEBI:30013"/>
        <dbReference type="ChEBI" id="CHEBI:30616"/>
        <dbReference type="ChEBI" id="CHEBI:61977"/>
        <dbReference type="ChEBI" id="CHEBI:456216"/>
    </reaction>
</comment>
<evidence type="ECO:0000256" key="3">
    <source>
        <dbReference type="ARBA" id="ARBA00022553"/>
    </source>
</evidence>
<feature type="signal peptide" evidence="16">
    <location>
        <begin position="1"/>
        <end position="30"/>
    </location>
</feature>
<evidence type="ECO:0000256" key="5">
    <source>
        <dbReference type="ARBA" id="ARBA00022692"/>
    </source>
</evidence>
<evidence type="ECO:0000313" key="18">
    <source>
        <dbReference type="EMBL" id="CAF2068635.1"/>
    </source>
</evidence>
<dbReference type="Pfam" id="PF08488">
    <property type="entry name" value="WAK"/>
    <property type="match status" value="1"/>
</dbReference>
<keyword evidence="8" id="KW-0418">Kinase</keyword>
<sequence length="707" mass="77736">MSYGNTKCSILLMLLKVLLLLILYCEDVAASSSCQSQCGGVKIPYPFGIGKGCYLEKSYEIKCLSSTTSGKLAPFLSIKDNREVVDISFRPSVVEQYVAEDQLAELYALSFGLVRVKIPITSSGCGGKERPESFMNLTGTPFFIASENSLVAVGSNAKVSLTHVEPNIVGCELTSNTSKYQSSNSVPFLKNTQCLTSKSYLYGECAIYKDDVKECNGNGCCKVGLRDHQQAIGIRIESNNSTTTREEKCRVAFLTVESYTSSNATNPQELFDKGYATLSLGWVIQTKNHSFVSSLSCDDRDIYENTTVAVGSQRKCICVKSTNAKISYAHCSCKRGYTGNAYDPHGCQDVNECKTEHISCGGMNTCVNTQGGHHCAGDKKKAILIGVSSGFGALTLVSGVWCQSRVLGQGGQGTVYKGMLVDGRTVAVKKSKVMDEDQLQDFINEVVILSQINHRHIVKLLGCCLETEVPILVYEFIINGNLFQHIHEESNDYTMIWGIRLRIAVDVAGALSYLHSSASSPIYHRDIKSTNILLDEKHRAKYYQSSQFTDKSDVYSFGVVLAELITGDKPVVTIQNTRETISLAEHFRHAVKEKRFSDITDARIKDDCKPEQVMAVANLAVKCLSSKGNKRPNMREVFTELERISASLEDSHVQVMIDEAEEDEEEEVRIMINRGDSLSVGLTAPAFSIVASPSSSDAESLFPRPTW</sequence>
<keyword evidence="2" id="KW-0723">Serine/threonine-protein kinase</keyword>
<dbReference type="EMBL" id="HG994365">
    <property type="protein sequence ID" value="CAF2068635.1"/>
    <property type="molecule type" value="Genomic_DNA"/>
</dbReference>
<evidence type="ECO:0000256" key="6">
    <source>
        <dbReference type="ARBA" id="ARBA00022729"/>
    </source>
</evidence>
<dbReference type="AlphaFoldDB" id="A0A816RAS6"/>
<evidence type="ECO:0000256" key="13">
    <source>
        <dbReference type="ARBA" id="ARBA00023180"/>
    </source>
</evidence>
<dbReference type="GO" id="GO:0030247">
    <property type="term" value="F:polysaccharide binding"/>
    <property type="evidence" value="ECO:0007669"/>
    <property type="project" value="InterPro"/>
</dbReference>
<proteinExistence type="predicted"/>
<dbReference type="PANTHER" id="PTHR27005">
    <property type="entry name" value="WALL-ASSOCIATED RECEPTOR KINASE-LIKE 21"/>
    <property type="match status" value="1"/>
</dbReference>
<protein>
    <submittedName>
        <fullName evidence="18">(rape) hypothetical protein</fullName>
    </submittedName>
</protein>
<dbReference type="InterPro" id="IPR045274">
    <property type="entry name" value="WAK-like"/>
</dbReference>
<accession>A0A816RAS6</accession>
<dbReference type="SUPFAM" id="SSF56112">
    <property type="entry name" value="Protein kinase-like (PK-like)"/>
    <property type="match status" value="1"/>
</dbReference>
<dbReference type="SMART" id="SM00220">
    <property type="entry name" value="S_TKc"/>
    <property type="match status" value="1"/>
</dbReference>
<keyword evidence="11" id="KW-0472">Membrane</keyword>
<dbReference type="CDD" id="cd00054">
    <property type="entry name" value="EGF_CA"/>
    <property type="match status" value="1"/>
</dbReference>
<dbReference type="FunFam" id="3.30.200.20:FF:001332">
    <property type="entry name" value="Wall-associated receptor kinase-like 10"/>
    <property type="match status" value="1"/>
</dbReference>
<evidence type="ECO:0000256" key="15">
    <source>
        <dbReference type="ARBA" id="ARBA00047951"/>
    </source>
</evidence>
<dbReference type="PROSITE" id="PS00108">
    <property type="entry name" value="PROTEIN_KINASE_ST"/>
    <property type="match status" value="1"/>
</dbReference>
<dbReference type="InterPro" id="IPR025287">
    <property type="entry name" value="WAK_GUB"/>
</dbReference>
<evidence type="ECO:0000256" key="4">
    <source>
        <dbReference type="ARBA" id="ARBA00022679"/>
    </source>
</evidence>
<evidence type="ECO:0000256" key="7">
    <source>
        <dbReference type="ARBA" id="ARBA00022741"/>
    </source>
</evidence>
<dbReference type="GO" id="GO:0016020">
    <property type="term" value="C:membrane"/>
    <property type="evidence" value="ECO:0007669"/>
    <property type="project" value="UniProtKB-SubCell"/>
</dbReference>
<dbReference type="InterPro" id="IPR000719">
    <property type="entry name" value="Prot_kinase_dom"/>
</dbReference>
<feature type="chain" id="PRO_5032317580" evidence="16">
    <location>
        <begin position="31"/>
        <end position="707"/>
    </location>
</feature>
<reference evidence="18" key="1">
    <citation type="submission" date="2021-01" db="EMBL/GenBank/DDBJ databases">
        <authorList>
            <consortium name="Genoscope - CEA"/>
            <person name="William W."/>
        </authorList>
    </citation>
    <scope>NUCLEOTIDE SEQUENCE</scope>
</reference>
<evidence type="ECO:0000256" key="12">
    <source>
        <dbReference type="ARBA" id="ARBA00023157"/>
    </source>
</evidence>
<dbReference type="PANTHER" id="PTHR27005:SF542">
    <property type="entry name" value="PROTEIN KINASE DOMAIN-CONTAINING PROTEIN"/>
    <property type="match status" value="1"/>
</dbReference>
<evidence type="ECO:0000256" key="2">
    <source>
        <dbReference type="ARBA" id="ARBA00022527"/>
    </source>
</evidence>
<dbReference type="InterPro" id="IPR001245">
    <property type="entry name" value="Ser-Thr/Tyr_kinase_cat_dom"/>
</dbReference>
<dbReference type="InterPro" id="IPR011009">
    <property type="entry name" value="Kinase-like_dom_sf"/>
</dbReference>
<keyword evidence="9" id="KW-0067">ATP-binding</keyword>
<dbReference type="InterPro" id="IPR013695">
    <property type="entry name" value="WAK"/>
</dbReference>
<dbReference type="Pfam" id="PF07714">
    <property type="entry name" value="PK_Tyr_Ser-Thr"/>
    <property type="match status" value="2"/>
</dbReference>
<evidence type="ECO:0000256" key="14">
    <source>
        <dbReference type="ARBA" id="ARBA00047558"/>
    </source>
</evidence>
<keyword evidence="12" id="KW-1015">Disulfide bond</keyword>
<keyword evidence="13" id="KW-0325">Glycoprotein</keyword>
<evidence type="ECO:0000256" key="11">
    <source>
        <dbReference type="ARBA" id="ARBA00023136"/>
    </source>
</evidence>
<keyword evidence="4" id="KW-0808">Transferase</keyword>
<keyword evidence="5" id="KW-0812">Transmembrane</keyword>
<feature type="domain" description="Protein kinase" evidence="17">
    <location>
        <begin position="401"/>
        <end position="644"/>
    </location>
</feature>
<keyword evidence="7" id="KW-0547">Nucleotide-binding</keyword>
<keyword evidence="3" id="KW-0597">Phosphoprotein</keyword>
<dbReference type="PROSITE" id="PS50011">
    <property type="entry name" value="PROTEIN_KINASE_DOM"/>
    <property type="match status" value="1"/>
</dbReference>
<gene>
    <name evidence="18" type="ORF">DARMORV10_C01P07850.1</name>
</gene>
<dbReference type="Gene3D" id="2.10.25.10">
    <property type="entry name" value="Laminin"/>
    <property type="match status" value="1"/>
</dbReference>
<dbReference type="GO" id="GO:0004674">
    <property type="term" value="F:protein serine/threonine kinase activity"/>
    <property type="evidence" value="ECO:0007669"/>
    <property type="project" value="UniProtKB-KW"/>
</dbReference>
<keyword evidence="10" id="KW-1133">Transmembrane helix</keyword>
<dbReference type="Proteomes" id="UP001295469">
    <property type="component" value="Chromosome C01"/>
</dbReference>
<dbReference type="Pfam" id="PF13947">
    <property type="entry name" value="GUB_WAK_bind"/>
    <property type="match status" value="1"/>
</dbReference>
<evidence type="ECO:0000256" key="9">
    <source>
        <dbReference type="ARBA" id="ARBA00022840"/>
    </source>
</evidence>